<feature type="transmembrane region" description="Helical" evidence="6">
    <location>
        <begin position="213"/>
        <end position="233"/>
    </location>
</feature>
<feature type="transmembrane region" description="Helical" evidence="6">
    <location>
        <begin position="43"/>
        <end position="64"/>
    </location>
</feature>
<dbReference type="AlphaFoldDB" id="A0AAE1Q0Q2"/>
<dbReference type="GO" id="GO:0005886">
    <property type="term" value="C:plasma membrane"/>
    <property type="evidence" value="ECO:0007669"/>
    <property type="project" value="TreeGrafter"/>
</dbReference>
<name>A0AAE1Q0Q2_9EUCA</name>
<accession>A0AAE1Q0Q2</accession>
<comment type="caution">
    <text evidence="7">The sequence shown here is derived from an EMBL/GenBank/DDBJ whole genome shotgun (WGS) entry which is preliminary data.</text>
</comment>
<evidence type="ECO:0000313" key="7">
    <source>
        <dbReference type="EMBL" id="KAK4317275.1"/>
    </source>
</evidence>
<keyword evidence="4 6" id="KW-0472">Membrane</keyword>
<dbReference type="PANTHER" id="PTHR11040">
    <property type="entry name" value="ZINC/IRON TRANSPORTER"/>
    <property type="match status" value="1"/>
</dbReference>
<dbReference type="Proteomes" id="UP001292094">
    <property type="component" value="Unassembled WGS sequence"/>
</dbReference>
<keyword evidence="8" id="KW-1185">Reference proteome</keyword>
<evidence type="ECO:0000256" key="2">
    <source>
        <dbReference type="ARBA" id="ARBA00022692"/>
    </source>
</evidence>
<evidence type="ECO:0000313" key="8">
    <source>
        <dbReference type="Proteomes" id="UP001292094"/>
    </source>
</evidence>
<feature type="transmembrane region" description="Helical" evidence="6">
    <location>
        <begin position="6"/>
        <end position="28"/>
    </location>
</feature>
<protein>
    <submittedName>
        <fullName evidence="7">Uncharacterized protein</fullName>
    </submittedName>
</protein>
<evidence type="ECO:0000256" key="5">
    <source>
        <dbReference type="SAM" id="MobiDB-lite"/>
    </source>
</evidence>
<feature type="compositionally biased region" description="Basic and acidic residues" evidence="5">
    <location>
        <begin position="124"/>
        <end position="135"/>
    </location>
</feature>
<organism evidence="7 8">
    <name type="scientific">Petrolisthes manimaculis</name>
    <dbReference type="NCBI Taxonomy" id="1843537"/>
    <lineage>
        <taxon>Eukaryota</taxon>
        <taxon>Metazoa</taxon>
        <taxon>Ecdysozoa</taxon>
        <taxon>Arthropoda</taxon>
        <taxon>Crustacea</taxon>
        <taxon>Multicrustacea</taxon>
        <taxon>Malacostraca</taxon>
        <taxon>Eumalacostraca</taxon>
        <taxon>Eucarida</taxon>
        <taxon>Decapoda</taxon>
        <taxon>Pleocyemata</taxon>
        <taxon>Anomura</taxon>
        <taxon>Galatheoidea</taxon>
        <taxon>Porcellanidae</taxon>
        <taxon>Petrolisthes</taxon>
    </lineage>
</organism>
<dbReference type="PANTHER" id="PTHR11040:SF203">
    <property type="entry name" value="FI18611P1-RELATED"/>
    <property type="match status" value="1"/>
</dbReference>
<dbReference type="EMBL" id="JAWZYT010000933">
    <property type="protein sequence ID" value="KAK4317275.1"/>
    <property type="molecule type" value="Genomic_DNA"/>
</dbReference>
<comment type="subcellular location">
    <subcellularLocation>
        <location evidence="1">Membrane</location>
        <topology evidence="1">Multi-pass membrane protein</topology>
    </subcellularLocation>
</comment>
<feature type="region of interest" description="Disordered" evidence="5">
    <location>
        <begin position="163"/>
        <end position="201"/>
    </location>
</feature>
<evidence type="ECO:0000256" key="6">
    <source>
        <dbReference type="SAM" id="Phobius"/>
    </source>
</evidence>
<feature type="region of interest" description="Disordered" evidence="5">
    <location>
        <begin position="118"/>
        <end position="150"/>
    </location>
</feature>
<evidence type="ECO:0000256" key="1">
    <source>
        <dbReference type="ARBA" id="ARBA00004141"/>
    </source>
</evidence>
<gene>
    <name evidence="7" type="ORF">Pmani_011634</name>
</gene>
<reference evidence="7" key="1">
    <citation type="submission" date="2023-11" db="EMBL/GenBank/DDBJ databases">
        <title>Genome assemblies of two species of porcelain crab, Petrolisthes cinctipes and Petrolisthes manimaculis (Anomura: Porcellanidae).</title>
        <authorList>
            <person name="Angst P."/>
        </authorList>
    </citation>
    <scope>NUCLEOTIDE SEQUENCE</scope>
    <source>
        <strain evidence="7">PB745_02</strain>
        <tissue evidence="7">Gill</tissue>
    </source>
</reference>
<keyword evidence="3 6" id="KW-1133">Transmembrane helix</keyword>
<feature type="transmembrane region" description="Helical" evidence="6">
    <location>
        <begin position="271"/>
        <end position="296"/>
    </location>
</feature>
<dbReference type="GO" id="GO:0005385">
    <property type="term" value="F:zinc ion transmembrane transporter activity"/>
    <property type="evidence" value="ECO:0007669"/>
    <property type="project" value="TreeGrafter"/>
</dbReference>
<proteinExistence type="predicted"/>
<dbReference type="InterPro" id="IPR003689">
    <property type="entry name" value="ZIP"/>
</dbReference>
<feature type="transmembrane region" description="Helical" evidence="6">
    <location>
        <begin position="339"/>
        <end position="357"/>
    </location>
</feature>
<sequence>MSLGGTKALVLVLMTVLTIGVSLLPLIVRKMALKYLQQRRTQLVMSGCLCFGGGVLLATVFLHLLPEVRHYMDLATQQGFLPHVPYPLSELLVCIGFFFIYVCEEVVHTCVHQHSHQQHKQHQHHEAGINTHQHDTDDDDDDNVPSYKQDNVKMNIPVGEALRERRGSSSSSNNEAQVEFLPTKKDNRQMNGGDTKEGNVGTDNEALSMMRSLVMVAALSIHSIMEGLALGLVHSNRDVWVLFGALSAHKLIIAFCMAMELLENGASRLSFILSMLIFSLASPVGGVIGTLVVSIMTETTAAGVLVPTILQGLSAGTILYVTFCEVLERERAKQNIGYVRMWTFLLGFVFMAGMQVLDSMVEEESVVSESQYGVTLGPEHLTSVLPPPPPPLPTQPW</sequence>
<evidence type="ECO:0000256" key="3">
    <source>
        <dbReference type="ARBA" id="ARBA00022989"/>
    </source>
</evidence>
<keyword evidence="2 6" id="KW-0812">Transmembrane</keyword>
<evidence type="ECO:0000256" key="4">
    <source>
        <dbReference type="ARBA" id="ARBA00023136"/>
    </source>
</evidence>
<dbReference type="Pfam" id="PF02535">
    <property type="entry name" value="Zip"/>
    <property type="match status" value="1"/>
</dbReference>
<feature type="transmembrane region" description="Helical" evidence="6">
    <location>
        <begin position="84"/>
        <end position="103"/>
    </location>
</feature>
<feature type="transmembrane region" description="Helical" evidence="6">
    <location>
        <begin position="239"/>
        <end position="259"/>
    </location>
</feature>
<feature type="transmembrane region" description="Helical" evidence="6">
    <location>
        <begin position="308"/>
        <end position="327"/>
    </location>
</feature>